<feature type="transmembrane region" description="Helical" evidence="1">
    <location>
        <begin position="43"/>
        <end position="61"/>
    </location>
</feature>
<evidence type="ECO:0000313" key="3">
    <source>
        <dbReference type="EMBL" id="MBB5373327.1"/>
    </source>
</evidence>
<dbReference type="PANTHER" id="PTHR12879">
    <property type="entry name" value="SPHINGOLIPID DELTA 4 DESATURASE/C-4 HYDROXYLASE PROTEIN DES2"/>
    <property type="match status" value="1"/>
</dbReference>
<name>A0A840VEL6_9PROT</name>
<dbReference type="InterPro" id="IPR005804">
    <property type="entry name" value="FA_desaturase_dom"/>
</dbReference>
<protein>
    <submittedName>
        <fullName evidence="3">Fatty acid desaturase</fullName>
    </submittedName>
</protein>
<keyword evidence="1" id="KW-0472">Membrane</keyword>
<dbReference type="RefSeq" id="WP_183266342.1">
    <property type="nucleotide sequence ID" value="NZ_JACHFJ010000006.1"/>
</dbReference>
<evidence type="ECO:0000313" key="4">
    <source>
        <dbReference type="Proteomes" id="UP000553706"/>
    </source>
</evidence>
<dbReference type="GO" id="GO:0016020">
    <property type="term" value="C:membrane"/>
    <property type="evidence" value="ECO:0007669"/>
    <property type="project" value="GOC"/>
</dbReference>
<gene>
    <name evidence="3" type="ORF">HNP71_001587</name>
</gene>
<comment type="caution">
    <text evidence="3">The sequence shown here is derived from an EMBL/GenBank/DDBJ whole genome shotgun (WGS) entry which is preliminary data.</text>
</comment>
<feature type="transmembrane region" description="Helical" evidence="1">
    <location>
        <begin position="12"/>
        <end position="34"/>
    </location>
</feature>
<dbReference type="AlphaFoldDB" id="A0A840VEL6"/>
<dbReference type="PANTHER" id="PTHR12879:SF8">
    <property type="entry name" value="SPHINGOLIPID DELTA(4)-DESATURASE DES1"/>
    <property type="match status" value="1"/>
</dbReference>
<keyword evidence="1" id="KW-1133">Transmembrane helix</keyword>
<organism evidence="3 4">
    <name type="scientific">Acidocella aromatica</name>
    <dbReference type="NCBI Taxonomy" id="1303579"/>
    <lineage>
        <taxon>Bacteria</taxon>
        <taxon>Pseudomonadati</taxon>
        <taxon>Pseudomonadota</taxon>
        <taxon>Alphaproteobacteria</taxon>
        <taxon>Acetobacterales</taxon>
        <taxon>Acidocellaceae</taxon>
        <taxon>Acidocella</taxon>
    </lineage>
</organism>
<sequence length="336" mass="37738">MSKSALFRYNNGVVPNIAALAYAGVAYLGGLVLITRQGLAPDLLGTLLVAHALVIFAYFIHEFAHGAVFSKSSDNDRAGEVMAWLTGACFASYAGLKEKHLRHHADRLDVVTFDYREFLKKQPRWVIKLVLALEWAYIPAVEILMHSFVIAAQFNHSDPARKRRALIMLASRVALFGVLACISVKSLLFYALAYMLFLHVLRFMDAFQHTFDVYESRELTAAPPELVRDRAYEHANTYSNVLSLSHPSLNLLTLNFAYHNAHHARPAVPWHELPALHEKLYGADRTQVLPATALFSTWHRNRLRRVTDPDYGEVKPEGDRAHDFVGAVGVSFLTAV</sequence>
<feature type="domain" description="Fatty acid desaturase" evidence="2">
    <location>
        <begin position="44"/>
        <end position="287"/>
    </location>
</feature>
<accession>A0A840VEL6</accession>
<dbReference type="GO" id="GO:0046513">
    <property type="term" value="P:ceramide biosynthetic process"/>
    <property type="evidence" value="ECO:0007669"/>
    <property type="project" value="TreeGrafter"/>
</dbReference>
<feature type="transmembrane region" description="Helical" evidence="1">
    <location>
        <begin position="174"/>
        <end position="197"/>
    </location>
</feature>
<dbReference type="Proteomes" id="UP000553706">
    <property type="component" value="Unassembled WGS sequence"/>
</dbReference>
<dbReference type="Pfam" id="PF00487">
    <property type="entry name" value="FA_desaturase"/>
    <property type="match status" value="1"/>
</dbReference>
<dbReference type="EMBL" id="JACHFJ010000006">
    <property type="protein sequence ID" value="MBB5373327.1"/>
    <property type="molecule type" value="Genomic_DNA"/>
</dbReference>
<proteinExistence type="predicted"/>
<evidence type="ECO:0000256" key="1">
    <source>
        <dbReference type="SAM" id="Phobius"/>
    </source>
</evidence>
<dbReference type="GO" id="GO:0042284">
    <property type="term" value="F:sphingolipid delta-4 desaturase activity"/>
    <property type="evidence" value="ECO:0007669"/>
    <property type="project" value="TreeGrafter"/>
</dbReference>
<reference evidence="3 4" key="1">
    <citation type="submission" date="2020-08" db="EMBL/GenBank/DDBJ databases">
        <title>Genomic Encyclopedia of Type Strains, Phase IV (KMG-IV): sequencing the most valuable type-strain genomes for metagenomic binning, comparative biology and taxonomic classification.</title>
        <authorList>
            <person name="Goeker M."/>
        </authorList>
    </citation>
    <scope>NUCLEOTIDE SEQUENCE [LARGE SCALE GENOMIC DNA]</scope>
    <source>
        <strain evidence="3 4">DSM 27026</strain>
    </source>
</reference>
<keyword evidence="4" id="KW-1185">Reference proteome</keyword>
<keyword evidence="1" id="KW-0812">Transmembrane</keyword>
<evidence type="ECO:0000259" key="2">
    <source>
        <dbReference type="Pfam" id="PF00487"/>
    </source>
</evidence>